<dbReference type="EMBL" id="JACDQQ010001526">
    <property type="protein sequence ID" value="MBA0086463.1"/>
    <property type="molecule type" value="Genomic_DNA"/>
</dbReference>
<comment type="caution">
    <text evidence="2">The sequence shown here is derived from an EMBL/GenBank/DDBJ whole genome shotgun (WGS) entry which is preliminary data.</text>
</comment>
<organism evidence="2 3">
    <name type="scientific">Candidatus Acidiferrum panamense</name>
    <dbReference type="NCBI Taxonomy" id="2741543"/>
    <lineage>
        <taxon>Bacteria</taxon>
        <taxon>Pseudomonadati</taxon>
        <taxon>Acidobacteriota</taxon>
        <taxon>Terriglobia</taxon>
        <taxon>Candidatus Acidiferrales</taxon>
        <taxon>Candidatus Acidiferrum</taxon>
    </lineage>
</organism>
<dbReference type="PANTHER" id="PTHR42928:SF5">
    <property type="entry name" value="BLR1237 PROTEIN"/>
    <property type="match status" value="1"/>
</dbReference>
<dbReference type="Gene3D" id="3.40.190.10">
    <property type="entry name" value="Periplasmic binding protein-like II"/>
    <property type="match status" value="1"/>
</dbReference>
<feature type="non-terminal residue" evidence="2">
    <location>
        <position position="1"/>
    </location>
</feature>
<protein>
    <submittedName>
        <fullName evidence="2">Tripartite tricarboxylate transporter substrate binding protein</fullName>
    </submittedName>
</protein>
<dbReference type="PANTHER" id="PTHR42928">
    <property type="entry name" value="TRICARBOXYLATE-BINDING PROTEIN"/>
    <property type="match status" value="1"/>
</dbReference>
<evidence type="ECO:0000256" key="1">
    <source>
        <dbReference type="ARBA" id="ARBA00006987"/>
    </source>
</evidence>
<proteinExistence type="inferred from homology"/>
<dbReference type="Pfam" id="PF03401">
    <property type="entry name" value="TctC"/>
    <property type="match status" value="1"/>
</dbReference>
<dbReference type="InterPro" id="IPR042100">
    <property type="entry name" value="Bug_dom1"/>
</dbReference>
<keyword evidence="3" id="KW-1185">Reference proteome</keyword>
<reference evidence="2" key="1">
    <citation type="submission" date="2020-06" db="EMBL/GenBank/DDBJ databases">
        <title>Legume-microbial interactions unlock mineral nutrients during tropical forest succession.</title>
        <authorList>
            <person name="Epihov D.Z."/>
        </authorList>
    </citation>
    <scope>NUCLEOTIDE SEQUENCE [LARGE SCALE GENOMIC DNA]</scope>
    <source>
        <strain evidence="2">Pan2503</strain>
    </source>
</reference>
<dbReference type="Gene3D" id="3.40.190.150">
    <property type="entry name" value="Bordetella uptake gene, domain 1"/>
    <property type="match status" value="1"/>
</dbReference>
<accession>A0A7V8NS26</accession>
<comment type="similarity">
    <text evidence="1">Belongs to the UPF0065 (bug) family.</text>
</comment>
<dbReference type="SUPFAM" id="SSF53850">
    <property type="entry name" value="Periplasmic binding protein-like II"/>
    <property type="match status" value="1"/>
</dbReference>
<sequence>AAKAMPDSITVASPGVGSAPHVSWELFRSMTGIRMLHVPYRGGAPAITDLLSQQVQVYFANIAEATEHIKAGRLRALAVTGAVRIPALPDVPTIAEFVPGYESLGWVGVVAPKNTPAPIIDTLNKAINAGLADPKIKQTITDWGENVFATSPAEFGKFLAAENEKWGKVIRAANIKL</sequence>
<dbReference type="AlphaFoldDB" id="A0A7V8NS26"/>
<dbReference type="Proteomes" id="UP000567293">
    <property type="component" value="Unassembled WGS sequence"/>
</dbReference>
<evidence type="ECO:0000313" key="3">
    <source>
        <dbReference type="Proteomes" id="UP000567293"/>
    </source>
</evidence>
<gene>
    <name evidence="2" type="ORF">HRJ53_15900</name>
</gene>
<evidence type="ECO:0000313" key="2">
    <source>
        <dbReference type="EMBL" id="MBA0086463.1"/>
    </source>
</evidence>
<name>A0A7V8NS26_9BACT</name>
<dbReference type="InterPro" id="IPR005064">
    <property type="entry name" value="BUG"/>
</dbReference>